<evidence type="ECO:0000259" key="2">
    <source>
        <dbReference type="SMART" id="SM01327"/>
    </source>
</evidence>
<dbReference type="InterPro" id="IPR013941">
    <property type="entry name" value="ZDS1_C"/>
</dbReference>
<sequence length="663" mass="74351">MVDYDSPLSPEMEEANIEGQIKPRDMVEYKSTFSQHIFEPSIEKESFPLSNNNQVNLSETMLTSANNSLEMECVNPNSLTDWALSENPSHLFWVPAHLHPEIAPYQFKAWLHKHSSAVNHTETTLTRRKSILSLHSYSGSDFASELTADGKKSTKPSLNPSNLRRQLTVTTGMKIPRHKDEADSERSAFNAPFLIQSIDLRPSLKRSARTKVRRNSVKSTESRVHIIKPSLRKSKSVEGDISQTKDKDSDKGSSPEEGSSPEATPQESESEMSPESPVDDTSDIPMELERNSSEDLSPSKNLPPRKDSLPILQNLDTSTPIIAEKSETIEKQPVLGSSKKKNSSWSWFWGAEPSDTPAQKVTKSKKLEKSRPSSPEDMSGKVEEEETVKKKSTKKKKVPSDSSKKQGSSDTEIEPTSKEHIQSNNDQKIKKPYSPILTFFSKSKNKNNLNSQENGNSISDVSPIKLETISTKPRYTNYSRLPIHIERGIYRLSHIKLTNPRRPLLHQVLISNMMFWYLSVVSKQSSDPSIAEDRSSKEAMFVKSKVGKTPGGRRRAKRPSLNNSDGISNGKKSEMAVQSPQYRQQHQRIHNGDKSVMLKHAADTTRHQLAKSRSTFSDSSSDTDSDTNQDTHIKCEVDEQSHNDDDDDLPLAIYKGNLANTSP</sequence>
<feature type="region of interest" description="Disordered" evidence="1">
    <location>
        <begin position="206"/>
        <end position="428"/>
    </location>
</feature>
<feature type="compositionally biased region" description="Basic and acidic residues" evidence="1">
    <location>
        <begin position="235"/>
        <end position="254"/>
    </location>
</feature>
<gene>
    <name evidence="3" type="ORF">K7432_005706</name>
</gene>
<dbReference type="PANTHER" id="PTHR28089">
    <property type="entry name" value="PROTEIN ZDS1-RELATED"/>
    <property type="match status" value="1"/>
</dbReference>
<feature type="region of interest" description="Disordered" evidence="1">
    <location>
        <begin position="604"/>
        <end position="663"/>
    </location>
</feature>
<evidence type="ECO:0000313" key="4">
    <source>
        <dbReference type="Proteomes" id="UP001479436"/>
    </source>
</evidence>
<dbReference type="EMBL" id="JASJQH010007107">
    <property type="protein sequence ID" value="KAK9718163.1"/>
    <property type="molecule type" value="Genomic_DNA"/>
</dbReference>
<reference evidence="3 4" key="1">
    <citation type="submission" date="2023-04" db="EMBL/GenBank/DDBJ databases">
        <title>Genome of Basidiobolus ranarum AG-B5.</title>
        <authorList>
            <person name="Stajich J.E."/>
            <person name="Carter-House D."/>
            <person name="Gryganskyi A."/>
        </authorList>
    </citation>
    <scope>NUCLEOTIDE SEQUENCE [LARGE SCALE GENOMIC DNA]</scope>
    <source>
        <strain evidence="3 4">AG-B5</strain>
    </source>
</reference>
<dbReference type="InterPro" id="IPR040206">
    <property type="entry name" value="Zds1/2"/>
</dbReference>
<feature type="compositionally biased region" description="Basic and acidic residues" evidence="1">
    <location>
        <begin position="629"/>
        <end position="643"/>
    </location>
</feature>
<dbReference type="PANTHER" id="PTHR28089:SF1">
    <property type="entry name" value="PROTEIN ZDS1-RELATED"/>
    <property type="match status" value="1"/>
</dbReference>
<accession>A0ABR2W2Q5</accession>
<organism evidence="3 4">
    <name type="scientific">Basidiobolus ranarum</name>
    <dbReference type="NCBI Taxonomy" id="34480"/>
    <lineage>
        <taxon>Eukaryota</taxon>
        <taxon>Fungi</taxon>
        <taxon>Fungi incertae sedis</taxon>
        <taxon>Zoopagomycota</taxon>
        <taxon>Entomophthoromycotina</taxon>
        <taxon>Basidiobolomycetes</taxon>
        <taxon>Basidiobolales</taxon>
        <taxon>Basidiobolaceae</taxon>
        <taxon>Basidiobolus</taxon>
    </lineage>
</organism>
<feature type="compositionally biased region" description="Basic residues" evidence="1">
    <location>
        <begin position="206"/>
        <end position="216"/>
    </location>
</feature>
<evidence type="ECO:0000313" key="3">
    <source>
        <dbReference type="EMBL" id="KAK9718163.1"/>
    </source>
</evidence>
<feature type="region of interest" description="Disordered" evidence="1">
    <location>
        <begin position="541"/>
        <end position="588"/>
    </location>
</feature>
<feature type="compositionally biased region" description="Acidic residues" evidence="1">
    <location>
        <begin position="268"/>
        <end position="282"/>
    </location>
</feature>
<dbReference type="SMART" id="SM01327">
    <property type="entry name" value="Zds_C"/>
    <property type="match status" value="1"/>
</dbReference>
<dbReference type="Proteomes" id="UP001479436">
    <property type="component" value="Unassembled WGS sequence"/>
</dbReference>
<proteinExistence type="predicted"/>
<feature type="domain" description="Protein Zds1 C-terminal" evidence="2">
    <location>
        <begin position="470"/>
        <end position="522"/>
    </location>
</feature>
<dbReference type="Pfam" id="PF08632">
    <property type="entry name" value="Zds_C"/>
    <property type="match status" value="1"/>
</dbReference>
<comment type="caution">
    <text evidence="3">The sequence shown here is derived from an EMBL/GenBank/DDBJ whole genome shotgun (WGS) entry which is preliminary data.</text>
</comment>
<keyword evidence="4" id="KW-1185">Reference proteome</keyword>
<evidence type="ECO:0000256" key="1">
    <source>
        <dbReference type="SAM" id="MobiDB-lite"/>
    </source>
</evidence>
<protein>
    <recommendedName>
        <fullName evidence="2">Protein Zds1 C-terminal domain-containing protein</fullName>
    </recommendedName>
</protein>
<name>A0ABR2W2Q5_9FUNG</name>